<evidence type="ECO:0000256" key="1">
    <source>
        <dbReference type="ARBA" id="ARBA00004418"/>
    </source>
</evidence>
<feature type="domain" description="SsuA/THI5-like" evidence="4">
    <location>
        <begin position="55"/>
        <end position="254"/>
    </location>
</feature>
<dbReference type="Proteomes" id="UP000008522">
    <property type="component" value="Chromosome"/>
</dbReference>
<comment type="subcellular location">
    <subcellularLocation>
        <location evidence="1">Periplasm</location>
    </subcellularLocation>
</comment>
<dbReference type="Gene3D" id="3.40.190.10">
    <property type="entry name" value="Periplasmic binding protein-like II"/>
    <property type="match status" value="2"/>
</dbReference>
<protein>
    <submittedName>
        <fullName evidence="5">NMT1/THI5 like domain protein</fullName>
    </submittedName>
</protein>
<dbReference type="AlphaFoldDB" id="G0EP60"/>
<dbReference type="PANTHER" id="PTHR30024">
    <property type="entry name" value="ALIPHATIC SULFONATES-BINDING PROTEIN-RELATED"/>
    <property type="match status" value="1"/>
</dbReference>
<accession>G0EP60</accession>
<dbReference type="GeneID" id="44969851"/>
<dbReference type="OrthoDB" id="9815602at2"/>
<dbReference type="PROSITE" id="PS51257">
    <property type="entry name" value="PROKAR_LIPOPROTEIN"/>
    <property type="match status" value="1"/>
</dbReference>
<dbReference type="HOGENOM" id="CLU_028871_3_0_12"/>
<comment type="similarity">
    <text evidence="2">Belongs to the bacterial solute-binding protein SsuA/TauA family.</text>
</comment>
<evidence type="ECO:0000313" key="5">
    <source>
        <dbReference type="EMBL" id="AEM21930.1"/>
    </source>
</evidence>
<dbReference type="GO" id="GO:0042597">
    <property type="term" value="C:periplasmic space"/>
    <property type="evidence" value="ECO:0007669"/>
    <property type="project" value="UniProtKB-SubCell"/>
</dbReference>
<keyword evidence="6" id="KW-1185">Reference proteome</keyword>
<dbReference type="KEGG" id="bip:Bint_1311"/>
<organism evidence="5 6">
    <name type="scientific">Brachyspira intermedia (strain ATCC 51140 / PWS/A)</name>
    <name type="common">Serpulina intermedia</name>
    <dbReference type="NCBI Taxonomy" id="1045858"/>
    <lineage>
        <taxon>Bacteria</taxon>
        <taxon>Pseudomonadati</taxon>
        <taxon>Spirochaetota</taxon>
        <taxon>Spirochaetia</taxon>
        <taxon>Brachyspirales</taxon>
        <taxon>Brachyspiraceae</taxon>
        <taxon>Brachyspira</taxon>
    </lineage>
</organism>
<evidence type="ECO:0000259" key="4">
    <source>
        <dbReference type="Pfam" id="PF09084"/>
    </source>
</evidence>
<dbReference type="PANTHER" id="PTHR30024:SF47">
    <property type="entry name" value="TAURINE-BINDING PERIPLASMIC PROTEIN"/>
    <property type="match status" value="1"/>
</dbReference>
<dbReference type="PATRIC" id="fig|1045858.4.peg.1310"/>
<dbReference type="InterPro" id="IPR015168">
    <property type="entry name" value="SsuA/THI5"/>
</dbReference>
<proteinExistence type="inferred from homology"/>
<evidence type="ECO:0000313" key="6">
    <source>
        <dbReference type="Proteomes" id="UP000008522"/>
    </source>
</evidence>
<dbReference type="Pfam" id="PF09084">
    <property type="entry name" value="NMT1"/>
    <property type="match status" value="1"/>
</dbReference>
<dbReference type="EMBL" id="CP002874">
    <property type="protein sequence ID" value="AEM21930.1"/>
    <property type="molecule type" value="Genomic_DNA"/>
</dbReference>
<reference evidence="5 6" key="1">
    <citation type="journal article" date="2011" name="BMC Genomics">
        <title>Complete genome sequence of Brachyspira intermedia reveals unique genomic features in Brachyspira species and phage-mediated horizontal gene transfer.</title>
        <authorList>
            <person name="Hafstrom T."/>
            <person name="Jansson D.S."/>
            <person name="Segerman B."/>
        </authorList>
    </citation>
    <scope>NUCLEOTIDE SEQUENCE [LARGE SCALE GENOMIC DNA]</scope>
    <source>
        <strain evidence="6">ATCC 51140 / PWS/A</strain>
    </source>
</reference>
<dbReference type="SUPFAM" id="SSF53850">
    <property type="entry name" value="Periplasmic binding protein-like II"/>
    <property type="match status" value="1"/>
</dbReference>
<evidence type="ECO:0000256" key="3">
    <source>
        <dbReference type="ARBA" id="ARBA00022729"/>
    </source>
</evidence>
<gene>
    <name evidence="5" type="ordered locus">Bint_1311</name>
</gene>
<dbReference type="RefSeq" id="WP_014487760.1">
    <property type="nucleotide sequence ID" value="NC_017243.1"/>
</dbReference>
<keyword evidence="3" id="KW-0732">Signal</keyword>
<sequence length="340" mass="38150">MYKKNILLLSFIIMILFVSCEEKTEKIEKTVNVFPARKYPIRVGYMPDFSGTSAVAIAKENGYFDEEHLDVTLIEFLDGPSEIEEMLLKNLEFAYIGHGAHSLAIEGKVNVLFPNGLSRSEQIIVRNAANIESVKDLRGKKVGTQLGTSSEILLYLALKSLGIKTNDVEIINMNGNTIVSSMMNDTIDAASVQAPYSFEILNSLGDKVKSIATTVDYSDVGSFPSSWVVTPSFQNNNSDIVNRFSRAILKAMDYRQLNMSEAVKMVADMNGKTVEEVDLERETGLWLSGDEVKKAYIDGDASKWYKTQQDIFIYTKTITNKVDINNYVQIKYMINNVFNE</sequence>
<evidence type="ECO:0000256" key="2">
    <source>
        <dbReference type="ARBA" id="ARBA00010742"/>
    </source>
</evidence>
<dbReference type="eggNOG" id="COG0715">
    <property type="taxonomic scope" value="Bacteria"/>
</dbReference>
<name>G0EP60_BRAIP</name>